<feature type="domain" description="Calponin-homology (CH)" evidence="9">
    <location>
        <begin position="185"/>
        <end position="294"/>
    </location>
</feature>
<dbReference type="GO" id="GO:0005737">
    <property type="term" value="C:cytoplasm"/>
    <property type="evidence" value="ECO:0007669"/>
    <property type="project" value="TreeGrafter"/>
</dbReference>
<sequence length="494" mass="56516">MSEKLFKIIVFTKYGYYVLNTKYRLLLSHLPLIWQLLYTSRDSFTLIHLNHTKLNQIMSSSPVPSRRQPVSSPTTPTPTNGKSESFLDYLGTLGRKKKIKEALQTELPFPPIPYPIITLVLYFLQSFLLIVIKAEAVNIEEEGRQAIDSNAQHPVIDALPEEFVLNEYEERSMIEPGMINNHDYQELLKILVNWINDELSDQRIIVKDLEEDLFDGQILGKLIEKLSSQKLDVVEVTQNEDGQRAKLRTVLDQANRLLGIQAKWSAVKWTVEGIHNKNMVQIIHLLVALIRHYRAPIRLPQNVVVNLVVVQKREGHLHTSTVTEQLTGSYDELGMRVEPRDAFDTLFDHAPDKLQIVKRSLVNFVNKHLNKVNIECYVGPTGVELDPHQFSDGLLLIFLMGMLEGYFVPLGNIFTTAVDPIIEATTNKETAIQPDNYIESSPINKLHNINVAFQLMEDSGIQVKQKVRAEDIVNADMKSTLRVLYMVFTKYKHL</sequence>
<dbReference type="PROSITE" id="PS50021">
    <property type="entry name" value="CH"/>
    <property type="match status" value="2"/>
</dbReference>
<dbReference type="Proteomes" id="UP000728032">
    <property type="component" value="Unassembled WGS sequence"/>
</dbReference>
<dbReference type="GO" id="GO:0005925">
    <property type="term" value="C:focal adhesion"/>
    <property type="evidence" value="ECO:0007669"/>
    <property type="project" value="TreeGrafter"/>
</dbReference>
<dbReference type="GO" id="GO:0034446">
    <property type="term" value="P:substrate adhesion-dependent cell spreading"/>
    <property type="evidence" value="ECO:0007669"/>
    <property type="project" value="TreeGrafter"/>
</dbReference>
<dbReference type="GO" id="GO:0003779">
    <property type="term" value="F:actin binding"/>
    <property type="evidence" value="ECO:0007669"/>
    <property type="project" value="UniProtKB-KW"/>
</dbReference>
<keyword evidence="11" id="KW-1185">Reference proteome</keyword>
<evidence type="ECO:0000256" key="8">
    <source>
        <dbReference type="SAM" id="MobiDB-lite"/>
    </source>
</evidence>
<comment type="similarity">
    <text evidence="2">Belongs to the parvin family.</text>
</comment>
<dbReference type="CDD" id="cd21304">
    <property type="entry name" value="CH_PARVA_B_rpt1"/>
    <property type="match status" value="1"/>
</dbReference>
<evidence type="ECO:0000313" key="10">
    <source>
        <dbReference type="EMBL" id="CAD7645900.1"/>
    </source>
</evidence>
<feature type="domain" description="Calponin-homology (CH)" evidence="9">
    <location>
        <begin position="355"/>
        <end position="492"/>
    </location>
</feature>
<accession>A0A7R9LQA3</accession>
<dbReference type="GO" id="GO:0030031">
    <property type="term" value="P:cell projection assembly"/>
    <property type="evidence" value="ECO:0007669"/>
    <property type="project" value="TreeGrafter"/>
</dbReference>
<name>A0A7R9LQA3_9ACAR</name>
<dbReference type="PANTHER" id="PTHR12114">
    <property type="entry name" value="PARVIN"/>
    <property type="match status" value="1"/>
</dbReference>
<dbReference type="InterPro" id="IPR001715">
    <property type="entry name" value="CH_dom"/>
</dbReference>
<evidence type="ECO:0000256" key="3">
    <source>
        <dbReference type="ARBA" id="ARBA00022490"/>
    </source>
</evidence>
<evidence type="ECO:0000313" key="11">
    <source>
        <dbReference type="Proteomes" id="UP000728032"/>
    </source>
</evidence>
<dbReference type="PANTHER" id="PTHR12114:SF4">
    <property type="entry name" value="GH23568P"/>
    <property type="match status" value="1"/>
</dbReference>
<dbReference type="AlphaFoldDB" id="A0A7R9LQA3"/>
<keyword evidence="4" id="KW-0677">Repeat</keyword>
<dbReference type="InterPro" id="IPR036872">
    <property type="entry name" value="CH_dom_sf"/>
</dbReference>
<feature type="compositionally biased region" description="Low complexity" evidence="8">
    <location>
        <begin position="59"/>
        <end position="79"/>
    </location>
</feature>
<organism evidence="10">
    <name type="scientific">Oppiella nova</name>
    <dbReference type="NCBI Taxonomy" id="334625"/>
    <lineage>
        <taxon>Eukaryota</taxon>
        <taxon>Metazoa</taxon>
        <taxon>Ecdysozoa</taxon>
        <taxon>Arthropoda</taxon>
        <taxon>Chelicerata</taxon>
        <taxon>Arachnida</taxon>
        <taxon>Acari</taxon>
        <taxon>Acariformes</taxon>
        <taxon>Sarcoptiformes</taxon>
        <taxon>Oribatida</taxon>
        <taxon>Brachypylina</taxon>
        <taxon>Oppioidea</taxon>
        <taxon>Oppiidae</taxon>
        <taxon>Oppiella</taxon>
    </lineage>
</organism>
<comment type="subcellular location">
    <subcellularLocation>
        <location evidence="1">Cytoplasm</location>
        <location evidence="1">Cytoskeleton</location>
    </subcellularLocation>
</comment>
<evidence type="ECO:0000256" key="2">
    <source>
        <dbReference type="ARBA" id="ARBA00005666"/>
    </source>
</evidence>
<dbReference type="FunFam" id="1.10.418.10:FF:000011">
    <property type="entry name" value="Parvin, beta"/>
    <property type="match status" value="1"/>
</dbReference>
<evidence type="ECO:0000256" key="7">
    <source>
        <dbReference type="ARBA" id="ARBA00023212"/>
    </source>
</evidence>
<keyword evidence="7" id="KW-0206">Cytoskeleton</keyword>
<evidence type="ECO:0000256" key="1">
    <source>
        <dbReference type="ARBA" id="ARBA00004245"/>
    </source>
</evidence>
<evidence type="ECO:0000259" key="9">
    <source>
        <dbReference type="PROSITE" id="PS50021"/>
    </source>
</evidence>
<evidence type="ECO:0000256" key="6">
    <source>
        <dbReference type="ARBA" id="ARBA00023203"/>
    </source>
</evidence>
<dbReference type="Pfam" id="PF00307">
    <property type="entry name" value="CH"/>
    <property type="match status" value="2"/>
</dbReference>
<dbReference type="OrthoDB" id="2099265at2759"/>
<keyword evidence="5" id="KW-0130">Cell adhesion</keyword>
<dbReference type="GO" id="GO:0071963">
    <property type="term" value="P:establishment or maintenance of cell polarity regulating cell shape"/>
    <property type="evidence" value="ECO:0007669"/>
    <property type="project" value="TreeGrafter"/>
</dbReference>
<dbReference type="CDD" id="cd21222">
    <property type="entry name" value="CH_PARV_rpt2"/>
    <property type="match status" value="1"/>
</dbReference>
<dbReference type="InterPro" id="IPR028433">
    <property type="entry name" value="Parvin"/>
</dbReference>
<dbReference type="EMBL" id="CAJPVJ010002199">
    <property type="protein sequence ID" value="CAG2165921.1"/>
    <property type="molecule type" value="Genomic_DNA"/>
</dbReference>
<protein>
    <recommendedName>
        <fullName evidence="9">Calponin-homology (CH) domain-containing protein</fullName>
    </recommendedName>
</protein>
<reference evidence="10" key="1">
    <citation type="submission" date="2020-11" db="EMBL/GenBank/DDBJ databases">
        <authorList>
            <person name="Tran Van P."/>
        </authorList>
    </citation>
    <scope>NUCLEOTIDE SEQUENCE</scope>
</reference>
<dbReference type="Gene3D" id="1.10.418.10">
    <property type="entry name" value="Calponin-like domain"/>
    <property type="match status" value="2"/>
</dbReference>
<dbReference type="EMBL" id="OC917024">
    <property type="protein sequence ID" value="CAD7645900.1"/>
    <property type="molecule type" value="Genomic_DNA"/>
</dbReference>
<keyword evidence="3" id="KW-0963">Cytoplasm</keyword>
<evidence type="ECO:0000256" key="5">
    <source>
        <dbReference type="ARBA" id="ARBA00022889"/>
    </source>
</evidence>
<feature type="region of interest" description="Disordered" evidence="8">
    <location>
        <begin position="59"/>
        <end position="82"/>
    </location>
</feature>
<dbReference type="GO" id="GO:0030036">
    <property type="term" value="P:actin cytoskeleton organization"/>
    <property type="evidence" value="ECO:0007669"/>
    <property type="project" value="InterPro"/>
</dbReference>
<gene>
    <name evidence="10" type="ORF">ONB1V03_LOCUS5456</name>
</gene>
<dbReference type="GO" id="GO:0015629">
    <property type="term" value="C:actin cytoskeleton"/>
    <property type="evidence" value="ECO:0007669"/>
    <property type="project" value="TreeGrafter"/>
</dbReference>
<dbReference type="SMART" id="SM00033">
    <property type="entry name" value="CH"/>
    <property type="match status" value="2"/>
</dbReference>
<proteinExistence type="inferred from homology"/>
<keyword evidence="6" id="KW-0009">Actin-binding</keyword>
<evidence type="ECO:0000256" key="4">
    <source>
        <dbReference type="ARBA" id="ARBA00022737"/>
    </source>
</evidence>
<dbReference type="SUPFAM" id="SSF47576">
    <property type="entry name" value="Calponin-homology domain, CH-domain"/>
    <property type="match status" value="1"/>
</dbReference>